<gene>
    <name evidence="1" type="ORF">DERF_006424</name>
</gene>
<organism evidence="1 2">
    <name type="scientific">Dermatophagoides farinae</name>
    <name type="common">American house dust mite</name>
    <dbReference type="NCBI Taxonomy" id="6954"/>
    <lineage>
        <taxon>Eukaryota</taxon>
        <taxon>Metazoa</taxon>
        <taxon>Ecdysozoa</taxon>
        <taxon>Arthropoda</taxon>
        <taxon>Chelicerata</taxon>
        <taxon>Arachnida</taxon>
        <taxon>Acari</taxon>
        <taxon>Acariformes</taxon>
        <taxon>Sarcoptiformes</taxon>
        <taxon>Astigmata</taxon>
        <taxon>Psoroptidia</taxon>
        <taxon>Analgoidea</taxon>
        <taxon>Pyroglyphidae</taxon>
        <taxon>Dermatophagoidinae</taxon>
        <taxon>Dermatophagoides</taxon>
    </lineage>
</organism>
<dbReference type="AlphaFoldDB" id="A0A922I8Z1"/>
<proteinExistence type="predicted"/>
<sequence>MSAAKPTSFANGSSGFGAESNACIDNNTVRICKAGLHLSNQISMNQSINLQKTLLIMTSNQTFKNI</sequence>
<dbReference type="EMBL" id="ASGP02000002">
    <property type="protein sequence ID" value="KAH9522870.1"/>
    <property type="molecule type" value="Genomic_DNA"/>
</dbReference>
<evidence type="ECO:0000313" key="1">
    <source>
        <dbReference type="EMBL" id="KAH9522870.1"/>
    </source>
</evidence>
<reference evidence="1" key="1">
    <citation type="submission" date="2013-05" db="EMBL/GenBank/DDBJ databases">
        <authorList>
            <person name="Yim A.K.Y."/>
            <person name="Chan T.F."/>
            <person name="Ji K.M."/>
            <person name="Liu X.Y."/>
            <person name="Zhou J.W."/>
            <person name="Li R.Q."/>
            <person name="Yang K.Y."/>
            <person name="Li J."/>
            <person name="Li M."/>
            <person name="Law P.T.W."/>
            <person name="Wu Y.L."/>
            <person name="Cai Z.L."/>
            <person name="Qin H."/>
            <person name="Bao Y."/>
            <person name="Leung R.K.K."/>
            <person name="Ng P.K.S."/>
            <person name="Zou J."/>
            <person name="Zhong X.J."/>
            <person name="Ran P.X."/>
            <person name="Zhong N.S."/>
            <person name="Liu Z.G."/>
            <person name="Tsui S.K.W."/>
        </authorList>
    </citation>
    <scope>NUCLEOTIDE SEQUENCE</scope>
    <source>
        <strain evidence="1">Derf</strain>
        <tissue evidence="1">Whole organism</tissue>
    </source>
</reference>
<name>A0A922I8Z1_DERFA</name>
<dbReference type="Proteomes" id="UP000790347">
    <property type="component" value="Unassembled WGS sequence"/>
</dbReference>
<comment type="caution">
    <text evidence="1">The sequence shown here is derived from an EMBL/GenBank/DDBJ whole genome shotgun (WGS) entry which is preliminary data.</text>
</comment>
<reference evidence="1" key="2">
    <citation type="journal article" date="2022" name="Res Sq">
        <title>Comparative Genomics Reveals Insights into the Divergent Evolution of Astigmatic Mites and Household Pest Adaptations.</title>
        <authorList>
            <person name="Xiong Q."/>
            <person name="Wan A.T.-Y."/>
            <person name="Liu X.-Y."/>
            <person name="Fung C.S.-H."/>
            <person name="Xiao X."/>
            <person name="Malainual N."/>
            <person name="Hou J."/>
            <person name="Wang L."/>
            <person name="Wang M."/>
            <person name="Yang K."/>
            <person name="Cui Y."/>
            <person name="Leung E."/>
            <person name="Nong W."/>
            <person name="Shin S.-K."/>
            <person name="Au S."/>
            <person name="Jeong K.Y."/>
            <person name="Chew F.T."/>
            <person name="Hui J."/>
            <person name="Leung T.F."/>
            <person name="Tungtrongchitr A."/>
            <person name="Zhong N."/>
            <person name="Liu Z."/>
            <person name="Tsui S."/>
        </authorList>
    </citation>
    <scope>NUCLEOTIDE SEQUENCE</scope>
    <source>
        <strain evidence="1">Derf</strain>
        <tissue evidence="1">Whole organism</tissue>
    </source>
</reference>
<accession>A0A922I8Z1</accession>
<protein>
    <submittedName>
        <fullName evidence="1">Uncharacterized protein</fullName>
    </submittedName>
</protein>
<evidence type="ECO:0000313" key="2">
    <source>
        <dbReference type="Proteomes" id="UP000790347"/>
    </source>
</evidence>
<keyword evidence="2" id="KW-1185">Reference proteome</keyword>